<organism evidence="1">
    <name type="scientific">Enterobacter cloacae</name>
    <dbReference type="NCBI Taxonomy" id="550"/>
    <lineage>
        <taxon>Bacteria</taxon>
        <taxon>Pseudomonadati</taxon>
        <taxon>Pseudomonadota</taxon>
        <taxon>Gammaproteobacteria</taxon>
        <taxon>Enterobacterales</taxon>
        <taxon>Enterobacteriaceae</taxon>
        <taxon>Enterobacter</taxon>
        <taxon>Enterobacter cloacae complex</taxon>
    </lineage>
</organism>
<geneLocation type="plasmid" evidence="1">
    <name>pN1863-HI2</name>
</geneLocation>
<proteinExistence type="predicted"/>
<name>A0A2L1KQJ8_ENTCL</name>
<dbReference type="EMBL" id="MF344583">
    <property type="protein sequence ID" value="AVE24781.1"/>
    <property type="molecule type" value="Genomic_DNA"/>
</dbReference>
<accession>A0A2L1KQJ8</accession>
<keyword evidence="1" id="KW-0614">Plasmid</keyword>
<sequence>MARLLPFLKMDTVLIISSWPTGLYDYVQYMQMQSICIVIAYADGKYMRMPHLCRCPAYGYVEPMLYSLFSRSDPKKGSSGSAGALPALSGQETQYAAVLLASLTLYVVSLPCPEIGRSAPEKGGVVIP</sequence>
<protein>
    <submittedName>
        <fullName evidence="1">Uncharacterized protein</fullName>
    </submittedName>
</protein>
<dbReference type="AlphaFoldDB" id="A0A2L1KQJ8"/>
<reference evidence="1" key="1">
    <citation type="submission" date="2017-06" db="EMBL/GenBank/DDBJ databases">
        <title>Complete sequence of pN1863-HI2.</title>
        <authorList>
            <person name="Jiang X."/>
            <person name="Feng J."/>
            <person name="Zeng L."/>
            <person name="Zhang D."/>
            <person name="Zhan Z."/>
            <person name="Zhao Y."/>
            <person name="Luo W."/>
            <person name="Zhou D."/>
        </authorList>
    </citation>
    <scope>NUCLEOTIDE SEQUENCE</scope>
    <source>
        <strain evidence="1">N1863</strain>
        <plasmid evidence="1">pN1863-HI2</plasmid>
    </source>
</reference>
<evidence type="ECO:0000313" key="1">
    <source>
        <dbReference type="EMBL" id="AVE24781.1"/>
    </source>
</evidence>